<name>A0A2N5X033_9GAMM</name>
<dbReference type="PROSITE" id="PS01124">
    <property type="entry name" value="HTH_ARAC_FAMILY_2"/>
    <property type="match status" value="1"/>
</dbReference>
<keyword evidence="1" id="KW-0805">Transcription regulation</keyword>
<gene>
    <name evidence="5" type="ORF">C0039_15635</name>
</gene>
<evidence type="ECO:0000256" key="1">
    <source>
        <dbReference type="ARBA" id="ARBA00023015"/>
    </source>
</evidence>
<evidence type="ECO:0000256" key="2">
    <source>
        <dbReference type="ARBA" id="ARBA00023125"/>
    </source>
</evidence>
<dbReference type="Proteomes" id="UP000235005">
    <property type="component" value="Unassembled WGS sequence"/>
</dbReference>
<dbReference type="RefSeq" id="WP_101518611.1">
    <property type="nucleotide sequence ID" value="NZ_PKUS01000023.1"/>
</dbReference>
<accession>A0A2N5X033</accession>
<evidence type="ECO:0000256" key="3">
    <source>
        <dbReference type="ARBA" id="ARBA00023163"/>
    </source>
</evidence>
<dbReference type="GO" id="GO:0005829">
    <property type="term" value="C:cytosol"/>
    <property type="evidence" value="ECO:0007669"/>
    <property type="project" value="TreeGrafter"/>
</dbReference>
<reference evidence="5 6" key="1">
    <citation type="submission" date="2018-01" db="EMBL/GenBank/DDBJ databases">
        <title>The draft genome sequence of Halioglobus lutimaris HF004.</title>
        <authorList>
            <person name="Du Z.-J."/>
            <person name="Shi M.-J."/>
        </authorList>
    </citation>
    <scope>NUCLEOTIDE SEQUENCE [LARGE SCALE GENOMIC DNA]</scope>
    <source>
        <strain evidence="5 6">HF004</strain>
    </source>
</reference>
<organism evidence="5 6">
    <name type="scientific">Pseudohalioglobus lutimaris</name>
    <dbReference type="NCBI Taxonomy" id="1737061"/>
    <lineage>
        <taxon>Bacteria</taxon>
        <taxon>Pseudomonadati</taxon>
        <taxon>Pseudomonadota</taxon>
        <taxon>Gammaproteobacteria</taxon>
        <taxon>Cellvibrionales</taxon>
        <taxon>Halieaceae</taxon>
        <taxon>Pseudohalioglobus</taxon>
    </lineage>
</organism>
<dbReference type="Pfam" id="PF12833">
    <property type="entry name" value="HTH_18"/>
    <property type="match status" value="1"/>
</dbReference>
<dbReference type="SUPFAM" id="SSF46689">
    <property type="entry name" value="Homeodomain-like"/>
    <property type="match status" value="1"/>
</dbReference>
<dbReference type="PANTHER" id="PTHR47894">
    <property type="entry name" value="HTH-TYPE TRANSCRIPTIONAL REGULATOR GADX"/>
    <property type="match status" value="1"/>
</dbReference>
<dbReference type="EMBL" id="PKUS01000023">
    <property type="protein sequence ID" value="PLW67844.1"/>
    <property type="molecule type" value="Genomic_DNA"/>
</dbReference>
<feature type="domain" description="HTH araC/xylS-type" evidence="4">
    <location>
        <begin position="234"/>
        <end position="331"/>
    </location>
</feature>
<dbReference type="AlphaFoldDB" id="A0A2N5X033"/>
<evidence type="ECO:0000259" key="4">
    <source>
        <dbReference type="PROSITE" id="PS01124"/>
    </source>
</evidence>
<keyword evidence="3" id="KW-0804">Transcription</keyword>
<dbReference type="Gene3D" id="1.10.10.60">
    <property type="entry name" value="Homeodomain-like"/>
    <property type="match status" value="1"/>
</dbReference>
<sequence>MDRDAKRDASAFRVLLDLSEEAKLPVDQLLAEIDVDRDSIYQPNAEIFLWQELAYIERLVERHERFSLALTAASRVHITTLGTLGYAMLSSRNIFHALQVSADYHSISLWTCEVAAQPHERSVEFLILPHALPAACQHFCAIRGLASLKVWFTEMLGRDIVPTQVTCMIEAPNDAPFYAEFFGCPVQFDSDVYSISFENTLFLEPLRMSDKWAYQRAKIELQGIVDQRRSSFSNRVHDLISFSPKVNHSEETVSETLGISSSTLRRRMREEGTTFREVRAETLHSLACVMLLSSKKTVNAVADMLGFSEAASFVRSFKRREGVAPGTWRKQQRQKLT</sequence>
<dbReference type="InterPro" id="IPR009057">
    <property type="entry name" value="Homeodomain-like_sf"/>
</dbReference>
<dbReference type="InterPro" id="IPR018060">
    <property type="entry name" value="HTH_AraC"/>
</dbReference>
<dbReference type="PANTHER" id="PTHR47894:SF1">
    <property type="entry name" value="HTH-TYPE TRANSCRIPTIONAL REGULATOR VQSM"/>
    <property type="match status" value="1"/>
</dbReference>
<evidence type="ECO:0000313" key="5">
    <source>
        <dbReference type="EMBL" id="PLW67844.1"/>
    </source>
</evidence>
<dbReference type="SMART" id="SM00342">
    <property type="entry name" value="HTH_ARAC"/>
    <property type="match status" value="1"/>
</dbReference>
<dbReference type="GO" id="GO:0003700">
    <property type="term" value="F:DNA-binding transcription factor activity"/>
    <property type="evidence" value="ECO:0007669"/>
    <property type="project" value="InterPro"/>
</dbReference>
<keyword evidence="6" id="KW-1185">Reference proteome</keyword>
<comment type="caution">
    <text evidence="5">The sequence shown here is derived from an EMBL/GenBank/DDBJ whole genome shotgun (WGS) entry which is preliminary data.</text>
</comment>
<keyword evidence="2" id="KW-0238">DNA-binding</keyword>
<proteinExistence type="predicted"/>
<dbReference type="OrthoDB" id="5582699at2"/>
<dbReference type="Pfam" id="PF12625">
    <property type="entry name" value="Arabinose_bd"/>
    <property type="match status" value="1"/>
</dbReference>
<evidence type="ECO:0000313" key="6">
    <source>
        <dbReference type="Proteomes" id="UP000235005"/>
    </source>
</evidence>
<dbReference type="InterPro" id="IPR032687">
    <property type="entry name" value="AraC-type_N"/>
</dbReference>
<protein>
    <recommendedName>
        <fullName evidence="4">HTH araC/xylS-type domain-containing protein</fullName>
    </recommendedName>
</protein>
<dbReference type="GO" id="GO:0000976">
    <property type="term" value="F:transcription cis-regulatory region binding"/>
    <property type="evidence" value="ECO:0007669"/>
    <property type="project" value="TreeGrafter"/>
</dbReference>